<evidence type="ECO:0000313" key="3">
    <source>
        <dbReference type="Proteomes" id="UP000315010"/>
    </source>
</evidence>
<dbReference type="EMBL" id="SJPJ01000001">
    <property type="protein sequence ID" value="TWT81878.1"/>
    <property type="molecule type" value="Genomic_DNA"/>
</dbReference>
<keyword evidence="2" id="KW-0413">Isomerase</keyword>
<comment type="caution">
    <text evidence="2">The sequence shown here is derived from an EMBL/GenBank/DDBJ whole genome shotgun (WGS) entry which is preliminary data.</text>
</comment>
<dbReference type="PANTHER" id="PTHR12110:SF21">
    <property type="entry name" value="XYLOSE ISOMERASE-LIKE TIM BARREL DOMAIN-CONTAINING PROTEIN"/>
    <property type="match status" value="1"/>
</dbReference>
<dbReference type="PANTHER" id="PTHR12110">
    <property type="entry name" value="HYDROXYPYRUVATE ISOMERASE"/>
    <property type="match status" value="1"/>
</dbReference>
<evidence type="ECO:0000313" key="2">
    <source>
        <dbReference type="EMBL" id="TWT81878.1"/>
    </source>
</evidence>
<proteinExistence type="predicted"/>
<name>A0A5C5Z3G2_9BACT</name>
<sequence>MIPSNRRGFLQQLSFVTGAIASVSPLWAGELDAAKGRQFTIDLNAGAIGVNGGLEELIVLASKHGFEAVDAWSGAFTSLSDDEIADLNEARKEAGLVWGAAGLPVDFRGGKTKFNDGLKELPSHASAFERAGFTRVSTWLTPASNELTYLANFKQHTDRLHQIAKILDDHGLRLGLEYVGPRTSRASARYSFIHTMAETKELLDAIDVPSVGLVLDSWHWYTAEESVDDILSLTNGEVVACDLNDAPAGLSVSEQRDSARELPAVTGVIDVKSFLNALVQIGYDGPVRAEPFNKTLNAMDNEAAVAATAQAMKKAFATTVSS</sequence>
<dbReference type="GO" id="GO:0016853">
    <property type="term" value="F:isomerase activity"/>
    <property type="evidence" value="ECO:0007669"/>
    <property type="project" value="UniProtKB-KW"/>
</dbReference>
<dbReference type="InterPro" id="IPR013022">
    <property type="entry name" value="Xyl_isomerase-like_TIM-brl"/>
</dbReference>
<dbReference type="RefSeq" id="WP_146398040.1">
    <property type="nucleotide sequence ID" value="NZ_SJPJ01000001.1"/>
</dbReference>
<keyword evidence="3" id="KW-1185">Reference proteome</keyword>
<dbReference type="EC" id="5.3.99.-" evidence="2"/>
<dbReference type="AlphaFoldDB" id="A0A5C5Z3G2"/>
<dbReference type="SUPFAM" id="SSF51658">
    <property type="entry name" value="Xylose isomerase-like"/>
    <property type="match status" value="1"/>
</dbReference>
<dbReference type="InterPro" id="IPR036237">
    <property type="entry name" value="Xyl_isomerase-like_sf"/>
</dbReference>
<reference evidence="2 3" key="1">
    <citation type="submission" date="2019-02" db="EMBL/GenBank/DDBJ databases">
        <title>Deep-cultivation of Planctomycetes and their phenomic and genomic characterization uncovers novel biology.</title>
        <authorList>
            <person name="Wiegand S."/>
            <person name="Jogler M."/>
            <person name="Boedeker C."/>
            <person name="Pinto D."/>
            <person name="Vollmers J."/>
            <person name="Rivas-Marin E."/>
            <person name="Kohn T."/>
            <person name="Peeters S.H."/>
            <person name="Heuer A."/>
            <person name="Rast P."/>
            <person name="Oberbeckmann S."/>
            <person name="Bunk B."/>
            <person name="Jeske O."/>
            <person name="Meyerdierks A."/>
            <person name="Storesund J.E."/>
            <person name="Kallscheuer N."/>
            <person name="Luecker S."/>
            <person name="Lage O.M."/>
            <person name="Pohl T."/>
            <person name="Merkel B.J."/>
            <person name="Hornburger P."/>
            <person name="Mueller R.-W."/>
            <person name="Bruemmer F."/>
            <person name="Labrenz M."/>
            <person name="Spormann A.M."/>
            <person name="Op Den Camp H."/>
            <person name="Overmann J."/>
            <person name="Amann R."/>
            <person name="Jetten M.S.M."/>
            <person name="Mascher T."/>
            <person name="Medema M.H."/>
            <person name="Devos D.P."/>
            <person name="Kaster A.-K."/>
            <person name="Ovreas L."/>
            <person name="Rohde M."/>
            <person name="Galperin M.Y."/>
            <person name="Jogler C."/>
        </authorList>
    </citation>
    <scope>NUCLEOTIDE SEQUENCE [LARGE SCALE GENOMIC DNA]</scope>
    <source>
        <strain evidence="2 3">CA13</strain>
    </source>
</reference>
<gene>
    <name evidence="2" type="primary">iolI_2</name>
    <name evidence="2" type="ORF">CA13_33330</name>
</gene>
<feature type="domain" description="Xylose isomerase-like TIM barrel" evidence="1">
    <location>
        <begin position="60"/>
        <end position="314"/>
    </location>
</feature>
<evidence type="ECO:0000259" key="1">
    <source>
        <dbReference type="Pfam" id="PF01261"/>
    </source>
</evidence>
<organism evidence="2 3">
    <name type="scientific">Novipirellula herctigrandis</name>
    <dbReference type="NCBI Taxonomy" id="2527986"/>
    <lineage>
        <taxon>Bacteria</taxon>
        <taxon>Pseudomonadati</taxon>
        <taxon>Planctomycetota</taxon>
        <taxon>Planctomycetia</taxon>
        <taxon>Pirellulales</taxon>
        <taxon>Pirellulaceae</taxon>
        <taxon>Novipirellula</taxon>
    </lineage>
</organism>
<dbReference type="OrthoDB" id="9782626at2"/>
<dbReference type="Pfam" id="PF01261">
    <property type="entry name" value="AP_endonuc_2"/>
    <property type="match status" value="1"/>
</dbReference>
<accession>A0A5C5Z3G2</accession>
<protein>
    <submittedName>
        <fullName evidence="2">Inosose isomerase</fullName>
        <ecNumber evidence="2">5.3.99.-</ecNumber>
    </submittedName>
</protein>
<dbReference type="Proteomes" id="UP000315010">
    <property type="component" value="Unassembled WGS sequence"/>
</dbReference>
<dbReference type="InterPro" id="IPR050312">
    <property type="entry name" value="IolE/XylAMocC-like"/>
</dbReference>
<dbReference type="Gene3D" id="3.20.20.150">
    <property type="entry name" value="Divalent-metal-dependent TIM barrel enzymes"/>
    <property type="match status" value="1"/>
</dbReference>